<organism evidence="1 2">
    <name type="scientific">Conidiobolus coronatus (strain ATCC 28846 / CBS 209.66 / NRRL 28638)</name>
    <name type="common">Delacroixia coronata</name>
    <dbReference type="NCBI Taxonomy" id="796925"/>
    <lineage>
        <taxon>Eukaryota</taxon>
        <taxon>Fungi</taxon>
        <taxon>Fungi incertae sedis</taxon>
        <taxon>Zoopagomycota</taxon>
        <taxon>Entomophthoromycotina</taxon>
        <taxon>Entomophthoromycetes</taxon>
        <taxon>Entomophthorales</taxon>
        <taxon>Ancylistaceae</taxon>
        <taxon>Conidiobolus</taxon>
    </lineage>
</organism>
<accession>A0A137NUS4</accession>
<proteinExistence type="predicted"/>
<dbReference type="Proteomes" id="UP000070444">
    <property type="component" value="Unassembled WGS sequence"/>
</dbReference>
<dbReference type="AlphaFoldDB" id="A0A137NUS4"/>
<name>A0A137NUS4_CONC2</name>
<gene>
    <name evidence="1" type="ORF">CONCODRAFT_11685</name>
</gene>
<evidence type="ECO:0000313" key="2">
    <source>
        <dbReference type="Proteomes" id="UP000070444"/>
    </source>
</evidence>
<keyword evidence="2" id="KW-1185">Reference proteome</keyword>
<protein>
    <submittedName>
        <fullName evidence="1">Uncharacterized protein</fullName>
    </submittedName>
</protein>
<sequence>MIKPSINSREDTLYAQINYKTHSNLKYNPKGFIQGSQLLGGFNNQLEQLWFLNILAQRKGRVLAEKKATTY</sequence>
<dbReference type="EMBL" id="KQ964722">
    <property type="protein sequence ID" value="KXN66468.1"/>
    <property type="molecule type" value="Genomic_DNA"/>
</dbReference>
<evidence type="ECO:0000313" key="1">
    <source>
        <dbReference type="EMBL" id="KXN66468.1"/>
    </source>
</evidence>
<reference evidence="1 2" key="1">
    <citation type="journal article" date="2015" name="Genome Biol. Evol.">
        <title>Phylogenomic analyses indicate that early fungi evolved digesting cell walls of algal ancestors of land plants.</title>
        <authorList>
            <person name="Chang Y."/>
            <person name="Wang S."/>
            <person name="Sekimoto S."/>
            <person name="Aerts A.L."/>
            <person name="Choi C."/>
            <person name="Clum A."/>
            <person name="LaButti K.M."/>
            <person name="Lindquist E.A."/>
            <person name="Yee Ngan C."/>
            <person name="Ohm R.A."/>
            <person name="Salamov A.A."/>
            <person name="Grigoriev I.V."/>
            <person name="Spatafora J.W."/>
            <person name="Berbee M.L."/>
        </authorList>
    </citation>
    <scope>NUCLEOTIDE SEQUENCE [LARGE SCALE GENOMIC DNA]</scope>
    <source>
        <strain evidence="1 2">NRRL 28638</strain>
    </source>
</reference>